<dbReference type="Gene3D" id="1.20.5.340">
    <property type="match status" value="1"/>
</dbReference>
<gene>
    <name evidence="1" type="ORF">POI8812_02324</name>
</gene>
<name>A0A2R8ACN2_9RHOB</name>
<sequence length="86" mass="9435">MIYVMLQVHMNTVTLDTHKTILNLQANGFSTSQAESIVNLLTESELVTKQDLQIALAELRADFKVWGATALLAHAAVIVTLQNLLS</sequence>
<dbReference type="EMBL" id="OMKW01000003">
    <property type="protein sequence ID" value="SPF29997.1"/>
    <property type="molecule type" value="Genomic_DNA"/>
</dbReference>
<organism evidence="1 2">
    <name type="scientific">Pontivivens insulae</name>
    <dbReference type="NCBI Taxonomy" id="1639689"/>
    <lineage>
        <taxon>Bacteria</taxon>
        <taxon>Pseudomonadati</taxon>
        <taxon>Pseudomonadota</taxon>
        <taxon>Alphaproteobacteria</taxon>
        <taxon>Rhodobacterales</taxon>
        <taxon>Paracoccaceae</taxon>
        <taxon>Pontivivens</taxon>
    </lineage>
</organism>
<protein>
    <recommendedName>
        <fullName evidence="3">DUF1640 domain-containing protein</fullName>
    </recommendedName>
</protein>
<evidence type="ECO:0008006" key="3">
    <source>
        <dbReference type="Google" id="ProtNLM"/>
    </source>
</evidence>
<proteinExistence type="predicted"/>
<dbReference type="RefSeq" id="WP_108782723.1">
    <property type="nucleotide sequence ID" value="NZ_OMKW01000003.1"/>
</dbReference>
<evidence type="ECO:0000313" key="2">
    <source>
        <dbReference type="Proteomes" id="UP000244932"/>
    </source>
</evidence>
<evidence type="ECO:0000313" key="1">
    <source>
        <dbReference type="EMBL" id="SPF29997.1"/>
    </source>
</evidence>
<keyword evidence="2" id="KW-1185">Reference proteome</keyword>
<dbReference type="AlphaFoldDB" id="A0A2R8ACN2"/>
<reference evidence="1 2" key="1">
    <citation type="submission" date="2018-03" db="EMBL/GenBank/DDBJ databases">
        <authorList>
            <person name="Keele B.F."/>
        </authorList>
    </citation>
    <scope>NUCLEOTIDE SEQUENCE [LARGE SCALE GENOMIC DNA]</scope>
    <source>
        <strain evidence="1 2">CeCT 8812</strain>
    </source>
</reference>
<dbReference type="Proteomes" id="UP000244932">
    <property type="component" value="Unassembled WGS sequence"/>
</dbReference>
<accession>A0A2R8ACN2</accession>